<dbReference type="Gene3D" id="1.20.1510.10">
    <property type="entry name" value="Cation efflux protein transmembrane domain"/>
    <property type="match status" value="1"/>
</dbReference>
<dbReference type="EMBL" id="CP002281">
    <property type="protein sequence ID" value="ADO82898.1"/>
    <property type="molecule type" value="Genomic_DNA"/>
</dbReference>
<dbReference type="Gene3D" id="3.30.70.1350">
    <property type="entry name" value="Cation efflux protein, cytoplasmic domain"/>
    <property type="match status" value="1"/>
</dbReference>
<dbReference type="PANTHER" id="PTHR43840">
    <property type="entry name" value="MITOCHONDRIAL METAL TRANSPORTER 1-RELATED"/>
    <property type="match status" value="1"/>
</dbReference>
<dbReference type="eggNOG" id="COG0053">
    <property type="taxonomic scope" value="Bacteria"/>
</dbReference>
<evidence type="ECO:0000256" key="5">
    <source>
        <dbReference type="ARBA" id="ARBA00022989"/>
    </source>
</evidence>
<dbReference type="GO" id="GO:0016020">
    <property type="term" value="C:membrane"/>
    <property type="evidence" value="ECO:0007669"/>
    <property type="project" value="UniProtKB-SubCell"/>
</dbReference>
<dbReference type="InterPro" id="IPR027470">
    <property type="entry name" value="Cation_efflux_CTD"/>
</dbReference>
<dbReference type="OrthoDB" id="9806522at2"/>
<dbReference type="HOGENOM" id="CLU_013430_3_5_0"/>
<accession>E3H7U6</accession>
<keyword evidence="3" id="KW-0813">Transport</keyword>
<reference evidence="9 10" key="1">
    <citation type="journal article" date="2010" name="Stand. Genomic Sci.">
        <title>Complete genome sequence of Ilyobacter polytropus type strain (CuHbu1).</title>
        <authorList>
            <person name="Sikorski J."/>
            <person name="Chertkov O."/>
            <person name="Lapidus A."/>
            <person name="Nolan M."/>
            <person name="Lucas S."/>
            <person name="Del Rio T.G."/>
            <person name="Tice H."/>
            <person name="Cheng J.F."/>
            <person name="Tapia R."/>
            <person name="Han C."/>
            <person name="Goodwin L."/>
            <person name="Pitluck S."/>
            <person name="Liolios K."/>
            <person name="Ivanova N."/>
            <person name="Mavromatis K."/>
            <person name="Mikhailova N."/>
            <person name="Pati A."/>
            <person name="Chen A."/>
            <person name="Palaniappan K."/>
            <person name="Land M."/>
            <person name="Hauser L."/>
            <person name="Chang Y.J."/>
            <person name="Jeffries C.D."/>
            <person name="Brambilla E."/>
            <person name="Yasawong M."/>
            <person name="Rohde M."/>
            <person name="Pukall R."/>
            <person name="Spring S."/>
            <person name="Goker M."/>
            <person name="Woyke T."/>
            <person name="Bristow J."/>
            <person name="Eisen J.A."/>
            <person name="Markowitz V."/>
            <person name="Hugenholtz P."/>
            <person name="Kyrpides N.C."/>
            <person name="Klenk H.P."/>
        </authorList>
    </citation>
    <scope>NUCLEOTIDE SEQUENCE [LARGE SCALE GENOMIC DNA]</scope>
    <source>
        <strain evidence="10">ATCC 51220 / DSM 2926 / LMG 16218 / CuHBu1</strain>
    </source>
</reference>
<feature type="transmembrane region" description="Helical" evidence="7">
    <location>
        <begin position="197"/>
        <end position="216"/>
    </location>
</feature>
<dbReference type="InterPro" id="IPR058533">
    <property type="entry name" value="Cation_efflux_TM"/>
</dbReference>
<keyword evidence="10" id="KW-1185">Reference proteome</keyword>
<dbReference type="PANTHER" id="PTHR43840:SF15">
    <property type="entry name" value="MITOCHONDRIAL METAL TRANSPORTER 1-RELATED"/>
    <property type="match status" value="1"/>
</dbReference>
<feature type="transmembrane region" description="Helical" evidence="7">
    <location>
        <begin position="165"/>
        <end position="185"/>
    </location>
</feature>
<dbReference type="SUPFAM" id="SSF55729">
    <property type="entry name" value="Acyl-CoA N-acyltransferases (Nat)"/>
    <property type="match status" value="1"/>
</dbReference>
<evidence type="ECO:0000313" key="9">
    <source>
        <dbReference type="EMBL" id="ADO82898.1"/>
    </source>
</evidence>
<dbReference type="SUPFAM" id="SSF160240">
    <property type="entry name" value="Cation efflux protein cytoplasmic domain-like"/>
    <property type="match status" value="1"/>
</dbReference>
<dbReference type="InterPro" id="IPR036837">
    <property type="entry name" value="Cation_efflux_CTD_sf"/>
</dbReference>
<dbReference type="InterPro" id="IPR027469">
    <property type="entry name" value="Cation_efflux_TMD_sf"/>
</dbReference>
<dbReference type="Pfam" id="PF01545">
    <property type="entry name" value="Cation_efflux"/>
    <property type="match status" value="1"/>
</dbReference>
<dbReference type="PROSITE" id="PS51186">
    <property type="entry name" value="GNAT"/>
    <property type="match status" value="1"/>
</dbReference>
<comment type="subcellular location">
    <subcellularLocation>
        <location evidence="1">Membrane</location>
        <topology evidence="1">Multi-pass membrane protein</topology>
    </subcellularLocation>
</comment>
<evidence type="ECO:0000256" key="4">
    <source>
        <dbReference type="ARBA" id="ARBA00022692"/>
    </source>
</evidence>
<dbReference type="FunFam" id="1.20.1510.10:FF:000006">
    <property type="entry name" value="Divalent cation efflux transporter"/>
    <property type="match status" value="1"/>
</dbReference>
<comment type="similarity">
    <text evidence="2">Belongs to the cation diffusion facilitator (CDF) transporter (TC 2.A.4) family.</text>
</comment>
<dbReference type="STRING" id="572544.Ilyop_1117"/>
<keyword evidence="5 7" id="KW-1133">Transmembrane helix</keyword>
<dbReference type="InterPro" id="IPR002524">
    <property type="entry name" value="Cation_efflux"/>
</dbReference>
<dbReference type="AlphaFoldDB" id="E3H7U6"/>
<dbReference type="GO" id="GO:0008324">
    <property type="term" value="F:monoatomic cation transmembrane transporter activity"/>
    <property type="evidence" value="ECO:0007669"/>
    <property type="project" value="InterPro"/>
</dbReference>
<dbReference type="InterPro" id="IPR050291">
    <property type="entry name" value="CDF_Transporter"/>
</dbReference>
<evidence type="ECO:0000259" key="8">
    <source>
        <dbReference type="PROSITE" id="PS51186"/>
    </source>
</evidence>
<feature type="transmembrane region" description="Helical" evidence="7">
    <location>
        <begin position="236"/>
        <end position="254"/>
    </location>
</feature>
<dbReference type="SUPFAM" id="SSF161111">
    <property type="entry name" value="Cation efflux protein transmembrane domain-like"/>
    <property type="match status" value="1"/>
</dbReference>
<evidence type="ECO:0000256" key="7">
    <source>
        <dbReference type="SAM" id="Phobius"/>
    </source>
</evidence>
<proteinExistence type="inferred from homology"/>
<evidence type="ECO:0000256" key="1">
    <source>
        <dbReference type="ARBA" id="ARBA00004141"/>
    </source>
</evidence>
<dbReference type="NCBIfam" id="TIGR01297">
    <property type="entry name" value="CDF"/>
    <property type="match status" value="1"/>
</dbReference>
<keyword evidence="4 7" id="KW-0812">Transmembrane</keyword>
<gene>
    <name evidence="9" type="ordered locus">Ilyop_1117</name>
</gene>
<dbReference type="KEGG" id="ipo:Ilyop_1117"/>
<name>E3H7U6_ILYPC</name>
<dbReference type="Gene3D" id="3.40.630.30">
    <property type="match status" value="1"/>
</dbReference>
<feature type="transmembrane region" description="Helical" evidence="7">
    <location>
        <begin position="131"/>
        <end position="153"/>
    </location>
</feature>
<dbReference type="InterPro" id="IPR016181">
    <property type="entry name" value="Acyl_CoA_acyltransferase"/>
</dbReference>
<evidence type="ECO:0000313" key="10">
    <source>
        <dbReference type="Proteomes" id="UP000006875"/>
    </source>
</evidence>
<dbReference type="Pfam" id="PF13673">
    <property type="entry name" value="Acetyltransf_10"/>
    <property type="match status" value="1"/>
</dbReference>
<dbReference type="Proteomes" id="UP000006875">
    <property type="component" value="Chromosome"/>
</dbReference>
<feature type="domain" description="N-acetyltransferase" evidence="8">
    <location>
        <begin position="1"/>
        <end position="139"/>
    </location>
</feature>
<dbReference type="Pfam" id="PF16916">
    <property type="entry name" value="ZT_dimer"/>
    <property type="match status" value="1"/>
</dbReference>
<evidence type="ECO:0000256" key="6">
    <source>
        <dbReference type="ARBA" id="ARBA00023136"/>
    </source>
</evidence>
<dbReference type="RefSeq" id="WP_013387565.1">
    <property type="nucleotide sequence ID" value="NC_014632.1"/>
</dbReference>
<organism evidence="9 10">
    <name type="scientific">Ilyobacter polytropus (strain ATCC 51220 / DSM 2926 / LMG 16218 / CuHBu1)</name>
    <dbReference type="NCBI Taxonomy" id="572544"/>
    <lineage>
        <taxon>Bacteria</taxon>
        <taxon>Fusobacteriati</taxon>
        <taxon>Fusobacteriota</taxon>
        <taxon>Fusobacteriia</taxon>
        <taxon>Fusobacteriales</taxon>
        <taxon>Fusobacteriaceae</taxon>
        <taxon>Ilyobacter</taxon>
    </lineage>
</organism>
<protein>
    <submittedName>
        <fullName evidence="9">Cation diffusion facilitator family transporter</fullName>
    </submittedName>
</protein>
<sequence length="409" mass="46806">MYRVLSGRELADNLSTLREMDTEFIYEEKGKYFLLTDKKDISAYAFILETSEGYILKRILVKKEKRYQSLGTKLLDHVINYALKHGVDSLIIEDIIEESYFEKKGFSIVKNKMIYHGIQKKNERLKDSVKGTWISIFVNVLLSVFKIIVGIFGKSRALVADGFHSISDVVGSIVILLSVYFGNIPEDEDHPYGHEKIESIAGNIVGVLLVITAFELVRDSVLSLIKGVDFVKPLKITIYVALFSVVVKYYMYLYKKRIGLRTKSDAVLADAREHRSDAVSSMGVVIGLMLSIYVNPVFDTLMSILVSLFIGKEGIHIIMETSNNILDKQDKEFLDKIEEYVYNNTEIKNIHDILMRVSGHKIFLSFHIRVPKDMTVYEAHTLADDLKYSLLSDFDELRDVIIHIDYIID</sequence>
<dbReference type="InterPro" id="IPR000182">
    <property type="entry name" value="GNAT_dom"/>
</dbReference>
<evidence type="ECO:0000256" key="3">
    <source>
        <dbReference type="ARBA" id="ARBA00022448"/>
    </source>
</evidence>
<keyword evidence="6 7" id="KW-0472">Membrane</keyword>
<dbReference type="GO" id="GO:0016747">
    <property type="term" value="F:acyltransferase activity, transferring groups other than amino-acyl groups"/>
    <property type="evidence" value="ECO:0007669"/>
    <property type="project" value="InterPro"/>
</dbReference>
<evidence type="ECO:0000256" key="2">
    <source>
        <dbReference type="ARBA" id="ARBA00008114"/>
    </source>
</evidence>
<dbReference type="eggNOG" id="COG0456">
    <property type="taxonomic scope" value="Bacteria"/>
</dbReference>